<keyword evidence="3" id="KW-0998">Cell outer membrane</keyword>
<dbReference type="EMBL" id="APMP01000021">
    <property type="protein sequence ID" value="ENZ81101.1"/>
    <property type="molecule type" value="Genomic_DNA"/>
</dbReference>
<dbReference type="InterPro" id="IPR006664">
    <property type="entry name" value="OMP_bac"/>
</dbReference>
<comment type="subcellular location">
    <subcellularLocation>
        <location evidence="1">Cell outer membrane</location>
    </subcellularLocation>
</comment>
<comment type="caution">
    <text evidence="6">The sequence shown here is derived from an EMBL/GenBank/DDBJ whole genome shotgun (WGS) entry which is preliminary data.</text>
</comment>
<dbReference type="InterPro" id="IPR050330">
    <property type="entry name" value="Bact_OuterMem_StrucFunc"/>
</dbReference>
<organism evidence="6 7">
    <name type="scientific">Caulobacter vibrioides OR37</name>
    <dbReference type="NCBI Taxonomy" id="1292034"/>
    <lineage>
        <taxon>Bacteria</taxon>
        <taxon>Pseudomonadati</taxon>
        <taxon>Pseudomonadota</taxon>
        <taxon>Alphaproteobacteria</taxon>
        <taxon>Caulobacterales</taxon>
        <taxon>Caulobacteraceae</taxon>
        <taxon>Caulobacter</taxon>
    </lineage>
</organism>
<dbReference type="PANTHER" id="PTHR30329:SF21">
    <property type="entry name" value="LIPOPROTEIN YIAD-RELATED"/>
    <property type="match status" value="1"/>
</dbReference>
<dbReference type="CDD" id="cd07185">
    <property type="entry name" value="OmpA_C-like"/>
    <property type="match status" value="1"/>
</dbReference>
<keyword evidence="2 4" id="KW-0472">Membrane</keyword>
<dbReference type="PRINTS" id="PR01021">
    <property type="entry name" value="OMPADOMAIN"/>
</dbReference>
<evidence type="ECO:0000256" key="1">
    <source>
        <dbReference type="ARBA" id="ARBA00004442"/>
    </source>
</evidence>
<dbReference type="InterPro" id="IPR036737">
    <property type="entry name" value="OmpA-like_sf"/>
</dbReference>
<keyword evidence="7" id="KW-1185">Reference proteome</keyword>
<dbReference type="Gene3D" id="3.30.1330.60">
    <property type="entry name" value="OmpA-like domain"/>
    <property type="match status" value="1"/>
</dbReference>
<reference evidence="6 7" key="1">
    <citation type="journal article" date="2013" name="Genome Announc.">
        <title>Draft Genome Sequence for Caulobacter sp. Strain OR37, a Bacterium Tolerant to Heavy Metals.</title>
        <authorList>
            <person name="Utturkar S.M."/>
            <person name="Bollmann A."/>
            <person name="Brzoska R.M."/>
            <person name="Klingeman D.M."/>
            <person name="Epstein S.E."/>
            <person name="Palumbo A.V."/>
            <person name="Brown S.D."/>
        </authorList>
    </citation>
    <scope>NUCLEOTIDE SEQUENCE [LARGE SCALE GENOMIC DNA]</scope>
    <source>
        <strain evidence="6 7">OR37</strain>
    </source>
</reference>
<name>R0CX78_CAUVI</name>
<evidence type="ECO:0000313" key="7">
    <source>
        <dbReference type="Proteomes" id="UP000013063"/>
    </source>
</evidence>
<dbReference type="SUPFAM" id="SSF103088">
    <property type="entry name" value="OmpA-like"/>
    <property type="match status" value="1"/>
</dbReference>
<dbReference type="OrthoDB" id="5525824at2"/>
<proteinExistence type="predicted"/>
<dbReference type="RefSeq" id="WP_004621470.1">
    <property type="nucleotide sequence ID" value="NZ_APMP01000021.1"/>
</dbReference>
<feature type="domain" description="OmpA-like" evidence="5">
    <location>
        <begin position="80"/>
        <end position="196"/>
    </location>
</feature>
<dbReference type="PROSITE" id="PS51123">
    <property type="entry name" value="OMPA_2"/>
    <property type="match status" value="1"/>
</dbReference>
<protein>
    <submittedName>
        <fullName evidence="6">Outer membrane protein/peptidoglycan-associated lipoprotein</fullName>
    </submittedName>
</protein>
<dbReference type="PANTHER" id="PTHR30329">
    <property type="entry name" value="STATOR ELEMENT OF FLAGELLAR MOTOR COMPLEX"/>
    <property type="match status" value="1"/>
</dbReference>
<dbReference type="GO" id="GO:0009279">
    <property type="term" value="C:cell outer membrane"/>
    <property type="evidence" value="ECO:0007669"/>
    <property type="project" value="UniProtKB-SubCell"/>
</dbReference>
<dbReference type="AlphaFoldDB" id="R0CX78"/>
<sequence precursor="true">MIANTKTMMVAAALVMGGLSVSGCATKSYVNKQVGQVDARVSAHDTQIGQQQQQLGELDKTAKDALDRATAAGKLAEGKFQYALVLSDDSVKFPTNASTLSPEAEQRLGEFAEKLKADNKNVYLEIQGHTDNKGGKAYNDELGGKRAEAVRKYLSMHGVALNRMATISYGQDAPVAPNNTREGRAQNRRVVVMVLS</sequence>
<evidence type="ECO:0000313" key="6">
    <source>
        <dbReference type="EMBL" id="ENZ81101.1"/>
    </source>
</evidence>
<dbReference type="InterPro" id="IPR006665">
    <property type="entry name" value="OmpA-like"/>
</dbReference>
<dbReference type="PROSITE" id="PS51257">
    <property type="entry name" value="PROKAR_LIPOPROTEIN"/>
    <property type="match status" value="1"/>
</dbReference>
<accession>R0CX78</accession>
<dbReference type="PRINTS" id="PR01023">
    <property type="entry name" value="NAFLGMOTY"/>
</dbReference>
<evidence type="ECO:0000259" key="5">
    <source>
        <dbReference type="PROSITE" id="PS51123"/>
    </source>
</evidence>
<dbReference type="eggNOG" id="COG2885">
    <property type="taxonomic scope" value="Bacteria"/>
</dbReference>
<gene>
    <name evidence="6" type="ORF">OR37_02962</name>
</gene>
<dbReference type="PATRIC" id="fig|1292034.3.peg.2943"/>
<evidence type="ECO:0000256" key="2">
    <source>
        <dbReference type="ARBA" id="ARBA00023136"/>
    </source>
</evidence>
<evidence type="ECO:0000256" key="4">
    <source>
        <dbReference type="PROSITE-ProRule" id="PRU00473"/>
    </source>
</evidence>
<keyword evidence="6" id="KW-0449">Lipoprotein</keyword>
<dbReference type="Proteomes" id="UP000013063">
    <property type="component" value="Unassembled WGS sequence"/>
</dbReference>
<evidence type="ECO:0000256" key="3">
    <source>
        <dbReference type="ARBA" id="ARBA00023237"/>
    </source>
</evidence>
<dbReference type="Pfam" id="PF00691">
    <property type="entry name" value="OmpA"/>
    <property type="match status" value="1"/>
</dbReference>
<dbReference type="STRING" id="1292034.OR37_02962"/>